<dbReference type="GO" id="GO:0003677">
    <property type="term" value="F:DNA binding"/>
    <property type="evidence" value="ECO:0007669"/>
    <property type="project" value="UniProtKB-KW"/>
</dbReference>
<dbReference type="GO" id="GO:0034335">
    <property type="term" value="F:DNA negative supercoiling activity"/>
    <property type="evidence" value="ECO:0007669"/>
    <property type="project" value="UniProtKB-ARBA"/>
</dbReference>
<dbReference type="GO" id="GO:0006265">
    <property type="term" value="P:DNA topological change"/>
    <property type="evidence" value="ECO:0007669"/>
    <property type="project" value="UniProtKB-UniRule"/>
</dbReference>
<dbReference type="SMART" id="SM00433">
    <property type="entry name" value="TOP2c"/>
    <property type="match status" value="1"/>
</dbReference>
<dbReference type="NCBIfam" id="NF011501">
    <property type="entry name" value="PRK14939.1"/>
    <property type="match status" value="1"/>
</dbReference>
<dbReference type="InterPro" id="IPR006171">
    <property type="entry name" value="TOPRIM_dom"/>
</dbReference>
<dbReference type="Pfam" id="PF00986">
    <property type="entry name" value="DNA_gyraseB_C"/>
    <property type="match status" value="1"/>
</dbReference>
<dbReference type="Gene3D" id="3.40.50.670">
    <property type="match status" value="1"/>
</dbReference>
<dbReference type="PANTHER" id="PTHR45866">
    <property type="entry name" value="DNA GYRASE/TOPOISOMERASE SUBUNIT B"/>
    <property type="match status" value="1"/>
</dbReference>
<evidence type="ECO:0000256" key="7">
    <source>
        <dbReference type="ARBA" id="ARBA00023029"/>
    </source>
</evidence>
<dbReference type="InterPro" id="IPR018522">
    <property type="entry name" value="TopoIIA_CS"/>
</dbReference>
<dbReference type="CDD" id="cd16928">
    <property type="entry name" value="HATPase_GyrB-like"/>
    <property type="match status" value="1"/>
</dbReference>
<dbReference type="InterPro" id="IPR011557">
    <property type="entry name" value="GyrB"/>
</dbReference>
<comment type="function">
    <text evidence="10">A type II topoisomerase that negatively supercoils closed circular double-stranded (ds) DNA in an ATP-dependent manner to modulate DNA topology and maintain chromosomes in an underwound state. Negative supercoiling favors strand separation, and DNA replication, transcription, recombination and repair, all of which involve strand separation. Also able to catalyze the interconversion of other topological isomers of dsDNA rings, including catenanes and knotted rings. Type II topoisomerases break and join 2 DNA strands simultaneously in an ATP-dependent manner.</text>
</comment>
<dbReference type="EC" id="5.6.2.2" evidence="10"/>
<evidence type="ECO:0000256" key="4">
    <source>
        <dbReference type="ARBA" id="ARBA00022741"/>
    </source>
</evidence>
<reference evidence="14" key="1">
    <citation type="journal article" date="2021" name="Int. J. Syst. Evol. Microbiol.">
        <title>Actinocatenispora comari sp. nov., an endophytic actinomycete isolated from aerial parts of Comarum salesowianum.</title>
        <authorList>
            <person name="Oyunbileg N."/>
            <person name="Iizaka Y."/>
            <person name="Hamada M."/>
            <person name="Davaapurev B.O."/>
            <person name="Fukumoto A."/>
            <person name="Tsetseg B."/>
            <person name="Kato F."/>
            <person name="Tamura T."/>
            <person name="Batkhuu J."/>
            <person name="Anzai Y."/>
        </authorList>
    </citation>
    <scope>NUCLEOTIDE SEQUENCE [LARGE SCALE GENOMIC DNA]</scope>
    <source>
        <strain evidence="14">NUM-2625</strain>
    </source>
</reference>
<evidence type="ECO:0000256" key="5">
    <source>
        <dbReference type="ARBA" id="ARBA00022840"/>
    </source>
</evidence>
<dbReference type="InterPro" id="IPR003594">
    <property type="entry name" value="HATPase_dom"/>
</dbReference>
<evidence type="ECO:0000313" key="14">
    <source>
        <dbReference type="Proteomes" id="UP000614996"/>
    </source>
</evidence>
<name>A0A8J4EL00_9ACTN</name>
<dbReference type="GO" id="GO:0005737">
    <property type="term" value="C:cytoplasm"/>
    <property type="evidence" value="ECO:0007669"/>
    <property type="project" value="UniProtKB-SubCell"/>
</dbReference>
<dbReference type="PRINTS" id="PR01159">
    <property type="entry name" value="DNAGYRASEB"/>
</dbReference>
<comment type="caution">
    <text evidence="13">The sequence shown here is derived from an EMBL/GenBank/DDBJ whole genome shotgun (WGS) entry which is preliminary data.</text>
</comment>
<evidence type="ECO:0000256" key="10">
    <source>
        <dbReference type="HAMAP-Rule" id="MF_01898"/>
    </source>
</evidence>
<dbReference type="SMART" id="SM00387">
    <property type="entry name" value="HATPase_c"/>
    <property type="match status" value="1"/>
</dbReference>
<feature type="domain" description="Toprim" evidence="12">
    <location>
        <begin position="426"/>
        <end position="540"/>
    </location>
</feature>
<feature type="binding site" evidence="10">
    <location>
        <position position="507"/>
    </location>
    <ligand>
        <name>Mg(2+)</name>
        <dbReference type="ChEBI" id="CHEBI:18420"/>
        <label>2</label>
    </ligand>
</feature>
<keyword evidence="6 10" id="KW-0460">Magnesium</keyword>
<dbReference type="InterPro" id="IPR014721">
    <property type="entry name" value="Ribsml_uS5_D2-typ_fold_subgr"/>
</dbReference>
<keyword evidence="9 10" id="KW-0413">Isomerase</keyword>
<feature type="site" description="Interaction with DNA" evidence="10">
    <location>
        <position position="460"/>
    </location>
</feature>
<proteinExistence type="inferred from homology"/>
<dbReference type="InterPro" id="IPR020568">
    <property type="entry name" value="Ribosomal_Su5_D2-typ_SF"/>
</dbReference>
<feature type="compositionally biased region" description="Basic and acidic residues" evidence="11">
    <location>
        <begin position="151"/>
        <end position="166"/>
    </location>
</feature>
<dbReference type="InterPro" id="IPR001241">
    <property type="entry name" value="Topo_IIA"/>
</dbReference>
<evidence type="ECO:0000256" key="1">
    <source>
        <dbReference type="ARBA" id="ARBA00000185"/>
    </source>
</evidence>
<evidence type="ECO:0000256" key="6">
    <source>
        <dbReference type="ARBA" id="ARBA00022842"/>
    </source>
</evidence>
<evidence type="ECO:0000259" key="12">
    <source>
        <dbReference type="PROSITE" id="PS50880"/>
    </source>
</evidence>
<dbReference type="PROSITE" id="PS50880">
    <property type="entry name" value="TOPRIM"/>
    <property type="match status" value="1"/>
</dbReference>
<dbReference type="RefSeq" id="WP_207125123.1">
    <property type="nucleotide sequence ID" value="NZ_BOPO01000044.1"/>
</dbReference>
<dbReference type="FunFam" id="3.30.230.10:FF:000005">
    <property type="entry name" value="DNA gyrase subunit B"/>
    <property type="match status" value="1"/>
</dbReference>
<sequence length="649" mass="72095">MAAPKQKQSDYTAASIQVLEGLEAVRKRPGMYIGSTGERGLHHLVWEVVDNAVDEAMAGYADEIEVTLLSDGGVRVIDNGRGFPVDLHPKLKKPGVEVAMTVLHAGGKFDSKAYAVSGGLHGVGVSVVNALSVRMEVEIWTKGYTWHQNYEHSKPGPLEQGERTERTGTSVSFWPDGSIMESVEFNHETIHRRLQETAFLNGGVKIVFTDERTSDDQPEIVTETFQYENGIADFVAHLNAKKSPIHKSIISFDGQTDGMSVEIAMQWNESFGESVYTFANVINTIEGGTHEEGFRAALTSVINKYGADKKLLKGNDKLTGEDIREGLAAIISVKLAEPQFEGQTKTKLGNTEVKSFVQRVCNEWLVDWLERNPSEAKVIITKASAAARARAAAAQARKLARRKSLLEAGSMPGKLADCQSTDPRECEIFIVEGDSAGGSAKQGRNPQIQAILPIRGKILNVEKARIDRVLKNNEVQAIITAAGTGIHEDFDISKLRYHKIVLMADADVDGQHITTLLLTLLFRFMRPLVEMGHVYLARPPLYKIKWNKKADDVQYAYSDRERDGLLALRQEKRPNAKPDDIQRFKGLGEMNYHELWDTTMNPATRLMSQVSLDDAATADELFSVLMGEDVESRREFIQRNAKDVRFLDI</sequence>
<dbReference type="SUPFAM" id="SSF54211">
    <property type="entry name" value="Ribosomal protein S5 domain 2-like"/>
    <property type="match status" value="1"/>
</dbReference>
<evidence type="ECO:0000256" key="11">
    <source>
        <dbReference type="SAM" id="MobiDB-lite"/>
    </source>
</evidence>
<keyword evidence="5 10" id="KW-0067">ATP-binding</keyword>
<feature type="site" description="Interaction with DNA" evidence="10">
    <location>
        <position position="457"/>
    </location>
</feature>
<dbReference type="NCBIfam" id="TIGR01059">
    <property type="entry name" value="gyrB"/>
    <property type="match status" value="1"/>
</dbReference>
<keyword evidence="10" id="KW-0963">Cytoplasm</keyword>
<dbReference type="EMBL" id="BOPO01000044">
    <property type="protein sequence ID" value="GIL27368.1"/>
    <property type="molecule type" value="Genomic_DNA"/>
</dbReference>
<dbReference type="InterPro" id="IPR000565">
    <property type="entry name" value="Topo_IIA_B"/>
</dbReference>
<feature type="binding site" evidence="10">
    <location>
        <position position="505"/>
    </location>
    <ligand>
        <name>Mg(2+)</name>
        <dbReference type="ChEBI" id="CHEBI:18420"/>
        <label>1</label>
        <note>catalytic</note>
    </ligand>
</feature>
<comment type="subcellular location">
    <subcellularLocation>
        <location evidence="10">Cytoplasm</location>
    </subcellularLocation>
</comment>
<keyword evidence="4 10" id="KW-0547">Nucleotide-binding</keyword>
<dbReference type="SUPFAM" id="SSF56719">
    <property type="entry name" value="Type II DNA topoisomerase"/>
    <property type="match status" value="1"/>
</dbReference>
<evidence type="ECO:0000256" key="3">
    <source>
        <dbReference type="ARBA" id="ARBA00022723"/>
    </source>
</evidence>
<evidence type="ECO:0000256" key="8">
    <source>
        <dbReference type="ARBA" id="ARBA00023125"/>
    </source>
</evidence>
<dbReference type="Gene3D" id="3.30.230.10">
    <property type="match status" value="1"/>
</dbReference>
<dbReference type="Pfam" id="PF02518">
    <property type="entry name" value="HATPase_c"/>
    <property type="match status" value="1"/>
</dbReference>
<comment type="miscellaneous">
    <text evidence="10">Few gyrases are as efficient as E.coli at forming negative supercoils. Not all organisms have 2 type II topoisomerases; in organisms with a single type II topoisomerase this enzyme also has to decatenate newly replicated chromosomes.</text>
</comment>
<dbReference type="InterPro" id="IPR002288">
    <property type="entry name" value="DNA_gyrase_B_C"/>
</dbReference>
<dbReference type="GO" id="GO:0006261">
    <property type="term" value="P:DNA-templated DNA replication"/>
    <property type="evidence" value="ECO:0007669"/>
    <property type="project" value="UniProtKB-UniRule"/>
</dbReference>
<dbReference type="Gene3D" id="3.30.565.10">
    <property type="entry name" value="Histidine kinase-like ATPase, C-terminal domain"/>
    <property type="match status" value="1"/>
</dbReference>
<dbReference type="NCBIfam" id="NF004189">
    <property type="entry name" value="PRK05644.1"/>
    <property type="match status" value="1"/>
</dbReference>
<dbReference type="FunFam" id="3.40.50.670:FF:000002">
    <property type="entry name" value="DNA gyrase subunit B"/>
    <property type="match status" value="1"/>
</dbReference>
<dbReference type="FunFam" id="3.30.565.10:FF:000002">
    <property type="entry name" value="DNA gyrase subunit B"/>
    <property type="match status" value="1"/>
</dbReference>
<dbReference type="GO" id="GO:0046872">
    <property type="term" value="F:metal ion binding"/>
    <property type="evidence" value="ECO:0007669"/>
    <property type="project" value="UniProtKB-KW"/>
</dbReference>
<dbReference type="Pfam" id="PF00204">
    <property type="entry name" value="DNA_gyraseB"/>
    <property type="match status" value="1"/>
</dbReference>
<dbReference type="InterPro" id="IPR013506">
    <property type="entry name" value="Topo_IIA_bsu_dom2"/>
</dbReference>
<dbReference type="AlphaFoldDB" id="A0A8J4EL00"/>
<dbReference type="GO" id="GO:0005694">
    <property type="term" value="C:chromosome"/>
    <property type="evidence" value="ECO:0007669"/>
    <property type="project" value="InterPro"/>
</dbReference>
<dbReference type="CDD" id="cd00822">
    <property type="entry name" value="TopoII_Trans_DNA_gyrase"/>
    <property type="match status" value="1"/>
</dbReference>
<evidence type="ECO:0000256" key="9">
    <source>
        <dbReference type="ARBA" id="ARBA00023235"/>
    </source>
</evidence>
<dbReference type="GO" id="GO:0005524">
    <property type="term" value="F:ATP binding"/>
    <property type="evidence" value="ECO:0007669"/>
    <property type="project" value="UniProtKB-UniRule"/>
</dbReference>
<keyword evidence="7 10" id="KW-0799">Topoisomerase</keyword>
<dbReference type="PANTHER" id="PTHR45866:SF1">
    <property type="entry name" value="DNA GYRASE SUBUNIT B, MITOCHONDRIAL"/>
    <property type="match status" value="1"/>
</dbReference>
<keyword evidence="14" id="KW-1185">Reference proteome</keyword>
<gene>
    <name evidence="10 13" type="primary">gyrB</name>
    <name evidence="13" type="ORF">NUM_26220</name>
</gene>
<organism evidence="13 14">
    <name type="scientific">Actinocatenispora comari</name>
    <dbReference type="NCBI Taxonomy" id="2807577"/>
    <lineage>
        <taxon>Bacteria</taxon>
        <taxon>Bacillati</taxon>
        <taxon>Actinomycetota</taxon>
        <taxon>Actinomycetes</taxon>
        <taxon>Micromonosporales</taxon>
        <taxon>Micromonosporaceae</taxon>
        <taxon>Actinocatenispora</taxon>
    </lineage>
</organism>
<keyword evidence="3 10" id="KW-0479">Metal-binding</keyword>
<protein>
    <recommendedName>
        <fullName evidence="10">DNA gyrase subunit B</fullName>
        <ecNumber evidence="10">5.6.2.2</ecNumber>
    </recommendedName>
</protein>
<comment type="catalytic activity">
    <reaction evidence="1 10">
        <text>ATP-dependent breakage, passage and rejoining of double-stranded DNA.</text>
        <dbReference type="EC" id="5.6.2.2"/>
    </reaction>
</comment>
<dbReference type="PROSITE" id="PS00177">
    <property type="entry name" value="TOPOISOMERASE_II"/>
    <property type="match status" value="1"/>
</dbReference>
<comment type="subunit">
    <text evidence="10">Heterotetramer, composed of two GyrA and two GyrB chains. In the heterotetramer, GyrA contains the active site tyrosine that forms a transient covalent intermediate with DNA, while GyrB binds cofactors and catalyzes ATP hydrolysis.</text>
</comment>
<evidence type="ECO:0000256" key="2">
    <source>
        <dbReference type="ARBA" id="ARBA00010708"/>
    </source>
</evidence>
<feature type="region of interest" description="Disordered" evidence="11">
    <location>
        <begin position="151"/>
        <end position="171"/>
    </location>
</feature>
<feature type="binding site" evidence="10">
    <location>
        <position position="505"/>
    </location>
    <ligand>
        <name>Mg(2+)</name>
        <dbReference type="ChEBI" id="CHEBI:18420"/>
        <label>2</label>
    </ligand>
</feature>
<dbReference type="Proteomes" id="UP000614996">
    <property type="component" value="Unassembled WGS sequence"/>
</dbReference>
<feature type="binding site" evidence="10">
    <location>
        <position position="432"/>
    </location>
    <ligand>
        <name>Mg(2+)</name>
        <dbReference type="ChEBI" id="CHEBI:18420"/>
        <label>1</label>
        <note>catalytic</note>
    </ligand>
</feature>
<accession>A0A8J4EL00</accession>
<keyword evidence="8" id="KW-0238">DNA-binding</keyword>
<dbReference type="InterPro" id="IPR036890">
    <property type="entry name" value="HATPase_C_sf"/>
</dbReference>
<dbReference type="PRINTS" id="PR00418">
    <property type="entry name" value="TPI2FAMILY"/>
</dbReference>
<dbReference type="Pfam" id="PF01751">
    <property type="entry name" value="Toprim"/>
    <property type="match status" value="1"/>
</dbReference>
<dbReference type="InterPro" id="IPR013759">
    <property type="entry name" value="Topo_IIA_B_C"/>
</dbReference>
<dbReference type="HAMAP" id="MF_01898">
    <property type="entry name" value="GyrB"/>
    <property type="match status" value="1"/>
</dbReference>
<evidence type="ECO:0000313" key="13">
    <source>
        <dbReference type="EMBL" id="GIL27368.1"/>
    </source>
</evidence>
<comment type="cofactor">
    <cofactor evidence="10">
        <name>Mg(2+)</name>
        <dbReference type="ChEBI" id="CHEBI:18420"/>
    </cofactor>
    <cofactor evidence="10">
        <name>Mn(2+)</name>
        <dbReference type="ChEBI" id="CHEBI:29035"/>
    </cofactor>
    <cofactor evidence="10">
        <name>Ca(2+)</name>
        <dbReference type="ChEBI" id="CHEBI:29108"/>
    </cofactor>
    <text evidence="10">Binds two Mg(2+) per subunit. The magnesium ions form salt bridges with both the protein and the DNA. Can also accept other divalent metal cations, such as Mn(2+) or Ca(2+).</text>
</comment>
<dbReference type="InterPro" id="IPR013760">
    <property type="entry name" value="Topo_IIA-like_dom_sf"/>
</dbReference>
<dbReference type="SUPFAM" id="SSF55874">
    <property type="entry name" value="ATPase domain of HSP90 chaperone/DNA topoisomerase II/histidine kinase"/>
    <property type="match status" value="1"/>
</dbReference>
<comment type="similarity">
    <text evidence="2 10">Belongs to the type II topoisomerase GyrB family.</text>
</comment>